<gene>
    <name evidence="2" type="ORF">HMN09_00786900</name>
</gene>
<comment type="caution">
    <text evidence="2">The sequence shown here is derived from an EMBL/GenBank/DDBJ whole genome shotgun (WGS) entry which is preliminary data.</text>
</comment>
<evidence type="ECO:0000313" key="2">
    <source>
        <dbReference type="EMBL" id="KAF7305350.1"/>
    </source>
</evidence>
<dbReference type="AlphaFoldDB" id="A0A8H6SWT2"/>
<name>A0A8H6SWT2_MYCCL</name>
<dbReference type="Proteomes" id="UP000613580">
    <property type="component" value="Unassembled WGS sequence"/>
</dbReference>
<accession>A0A8H6SWT2</accession>
<keyword evidence="3" id="KW-1185">Reference proteome</keyword>
<protein>
    <submittedName>
        <fullName evidence="2">Uncharacterized protein</fullName>
    </submittedName>
</protein>
<dbReference type="OrthoDB" id="3256283at2759"/>
<organism evidence="2 3">
    <name type="scientific">Mycena chlorophos</name>
    <name type="common">Agaric fungus</name>
    <name type="synonym">Agaricus chlorophos</name>
    <dbReference type="NCBI Taxonomy" id="658473"/>
    <lineage>
        <taxon>Eukaryota</taxon>
        <taxon>Fungi</taxon>
        <taxon>Dikarya</taxon>
        <taxon>Basidiomycota</taxon>
        <taxon>Agaricomycotina</taxon>
        <taxon>Agaricomycetes</taxon>
        <taxon>Agaricomycetidae</taxon>
        <taxon>Agaricales</taxon>
        <taxon>Marasmiineae</taxon>
        <taxon>Mycenaceae</taxon>
        <taxon>Mycena</taxon>
    </lineage>
</organism>
<evidence type="ECO:0000256" key="1">
    <source>
        <dbReference type="SAM" id="MobiDB-lite"/>
    </source>
</evidence>
<feature type="region of interest" description="Disordered" evidence="1">
    <location>
        <begin position="65"/>
        <end position="84"/>
    </location>
</feature>
<proteinExistence type="predicted"/>
<evidence type="ECO:0000313" key="3">
    <source>
        <dbReference type="Proteomes" id="UP000613580"/>
    </source>
</evidence>
<sequence>MENHTSELIICCGLYLHRQWTHSTGGGSFHSSMFFESATVKKAATAKPNELGKEDVAPGVTRATKRARTSTTTSSCVGPSSSFQDASVGLQPALALADGTVSRKRKRTDSIVDDRGLRPTENVFTGGKLDIYAMSSITLRDALQPVTSSRLNYIALLRIIHEKHHLRSGEVDISAKAPTF</sequence>
<reference evidence="2" key="1">
    <citation type="submission" date="2020-05" db="EMBL/GenBank/DDBJ databases">
        <title>Mycena genomes resolve the evolution of fungal bioluminescence.</title>
        <authorList>
            <person name="Tsai I.J."/>
        </authorList>
    </citation>
    <scope>NUCLEOTIDE SEQUENCE</scope>
    <source>
        <strain evidence="2">110903Hualien_Pintung</strain>
    </source>
</reference>
<dbReference type="EMBL" id="JACAZE010000010">
    <property type="protein sequence ID" value="KAF7305350.1"/>
    <property type="molecule type" value="Genomic_DNA"/>
</dbReference>